<dbReference type="Proteomes" id="UP000242450">
    <property type="component" value="Chromosome 28"/>
</dbReference>
<evidence type="ECO:0000256" key="1">
    <source>
        <dbReference type="ARBA" id="ARBA00004448"/>
    </source>
</evidence>
<dbReference type="OrthoDB" id="269120at2759"/>
<name>A0A212C5P8_CEREH</name>
<keyword evidence="5" id="KW-0472">Membrane</keyword>
<evidence type="ECO:0000256" key="5">
    <source>
        <dbReference type="ARBA" id="ARBA00022989"/>
    </source>
</evidence>
<comment type="subcellular location">
    <subcellularLocation>
        <location evidence="1">Mitochondrion inner membrane</location>
        <topology evidence="1">Multi-pass membrane protein</topology>
    </subcellularLocation>
</comment>
<evidence type="ECO:0000256" key="7">
    <source>
        <dbReference type="SAM" id="MobiDB-lite"/>
    </source>
</evidence>
<keyword evidence="5" id="KW-1133">Transmembrane helix</keyword>
<dbReference type="PANTHER" id="PTHR45829">
    <property type="entry name" value="MITOCHONDRIAL CARRIER PROTEIN RIM2"/>
    <property type="match status" value="1"/>
</dbReference>
<gene>
    <name evidence="8" type="ORF">Celaphus_00018724</name>
</gene>
<reference evidence="8 9" key="1">
    <citation type="journal article" date="2018" name="Mol. Genet. Genomics">
        <title>The red deer Cervus elaphus genome CerEla1.0: sequencing, annotating, genes, and chromosomes.</title>
        <authorList>
            <person name="Bana N.A."/>
            <person name="Nyiri A."/>
            <person name="Nagy J."/>
            <person name="Frank K."/>
            <person name="Nagy T."/>
            <person name="Steger V."/>
            <person name="Schiller M."/>
            <person name="Lakatos P."/>
            <person name="Sugar L."/>
            <person name="Horn P."/>
            <person name="Barta E."/>
            <person name="Orosz L."/>
        </authorList>
    </citation>
    <scope>NUCLEOTIDE SEQUENCE [LARGE SCALE GENOMIC DNA]</scope>
    <source>
        <strain evidence="8">Hungarian</strain>
    </source>
</reference>
<protein>
    <submittedName>
        <fullName evidence="8">Uncharacterized protein</fullName>
    </submittedName>
</protein>
<dbReference type="AlphaFoldDB" id="A0A212C5P8"/>
<dbReference type="GO" id="GO:0015218">
    <property type="term" value="F:pyrimidine nucleotide transmembrane transporter activity"/>
    <property type="evidence" value="ECO:0007669"/>
    <property type="project" value="InterPro"/>
</dbReference>
<accession>A0A212C5P8</accession>
<dbReference type="GO" id="GO:1990519">
    <property type="term" value="P:pyrimidine nucleotide import into mitochondrion"/>
    <property type="evidence" value="ECO:0007669"/>
    <property type="project" value="TreeGrafter"/>
</dbReference>
<evidence type="ECO:0000256" key="2">
    <source>
        <dbReference type="ARBA" id="ARBA00022448"/>
    </source>
</evidence>
<evidence type="ECO:0000256" key="6">
    <source>
        <dbReference type="ARBA" id="ARBA00023128"/>
    </source>
</evidence>
<dbReference type="GO" id="GO:0005743">
    <property type="term" value="C:mitochondrial inner membrane"/>
    <property type="evidence" value="ECO:0007669"/>
    <property type="project" value="UniProtKB-SubCell"/>
</dbReference>
<keyword evidence="4" id="KW-0999">Mitochondrion inner membrane</keyword>
<evidence type="ECO:0000313" key="8">
    <source>
        <dbReference type="EMBL" id="OWK01306.1"/>
    </source>
</evidence>
<keyword evidence="9" id="KW-1185">Reference proteome</keyword>
<comment type="caution">
    <text evidence="8">The sequence shown here is derived from an EMBL/GenBank/DDBJ whole genome shotgun (WGS) entry which is preliminary data.</text>
</comment>
<feature type="region of interest" description="Disordered" evidence="7">
    <location>
        <begin position="1"/>
        <end position="32"/>
    </location>
</feature>
<evidence type="ECO:0000256" key="4">
    <source>
        <dbReference type="ARBA" id="ARBA00022792"/>
    </source>
</evidence>
<keyword evidence="6" id="KW-0496">Mitochondrion</keyword>
<evidence type="ECO:0000256" key="3">
    <source>
        <dbReference type="ARBA" id="ARBA00022737"/>
    </source>
</evidence>
<keyword evidence="5" id="KW-0812">Transmembrane</keyword>
<keyword evidence="2" id="KW-0813">Transport</keyword>
<organism evidence="8 9">
    <name type="scientific">Cervus elaphus hippelaphus</name>
    <name type="common">European red deer</name>
    <dbReference type="NCBI Taxonomy" id="46360"/>
    <lineage>
        <taxon>Eukaryota</taxon>
        <taxon>Metazoa</taxon>
        <taxon>Chordata</taxon>
        <taxon>Craniata</taxon>
        <taxon>Vertebrata</taxon>
        <taxon>Euteleostomi</taxon>
        <taxon>Mammalia</taxon>
        <taxon>Eutheria</taxon>
        <taxon>Laurasiatheria</taxon>
        <taxon>Artiodactyla</taxon>
        <taxon>Ruminantia</taxon>
        <taxon>Pecora</taxon>
        <taxon>Cervidae</taxon>
        <taxon>Cervinae</taxon>
        <taxon>Cervus</taxon>
    </lineage>
</organism>
<evidence type="ECO:0000313" key="9">
    <source>
        <dbReference type="Proteomes" id="UP000242450"/>
    </source>
</evidence>
<proteinExistence type="predicted"/>
<sequence>MLQAGQKLRPTPAAGSASRLSDQMTRRKEEPEAPVGRRMWWCSGSHSNMAAGSCENTAAVICCDTLYLCSSAEHHGRSQGQWSSVSWTSPLSKGDLGKRRASAPSIYFAAYSNCKEKLNGLFDIDSTQVHMISAAMTGIYCIFLPEKRTVIHFAIYENIKQKLLEYKTASTMENEEESIKKCRILHYLCLFKKVALVSLPWSDNSSGETDSKHSHYDGHL</sequence>
<dbReference type="EMBL" id="MKHE01000028">
    <property type="protein sequence ID" value="OWK01306.1"/>
    <property type="molecule type" value="Genomic_DNA"/>
</dbReference>
<dbReference type="InterPro" id="IPR049562">
    <property type="entry name" value="SLC25A33/36-like"/>
</dbReference>
<dbReference type="PANTHER" id="PTHR45829:SF2">
    <property type="entry name" value="SOLUTE CARRIER FAMILY 25 MEMBER 36"/>
    <property type="match status" value="1"/>
</dbReference>
<keyword evidence="3" id="KW-0677">Repeat</keyword>